<keyword evidence="7" id="KW-1185">Reference proteome</keyword>
<dbReference type="InterPro" id="IPR038772">
    <property type="entry name" value="Sph/SMPD2-like"/>
</dbReference>
<dbReference type="Gene3D" id="3.60.10.10">
    <property type="entry name" value="Endonuclease/exonuclease/phosphatase"/>
    <property type="match status" value="1"/>
</dbReference>
<dbReference type="OrthoDB" id="40902at2759"/>
<sequence>MLAGKITDDHGAKSNQRTLSIVSHNLFMVSKKLANWEQETRARLIVEADYIKNRDIVVLQEVFDPHARQILKAGLLHQYPYQTDVVGQTKGTQTAKWDSTTGAFASWALENGGTMVLSKWPILEQRQHIFSNACGVETAFNFGFVYAKIDYPGGPLHVLGTHLQPQDPYCFLVAPETVRRSQLQEIHAFMAHQLQSDGVSLLSNDTVIYAGDMNIIRSSAAEYASMLLALEAVPPDEYVGLNATWHPLENALAGYYWPNGGPEFLDYVLLHNQYRRRVMRSRLEALMAKSGQEYMVASGDRYHELSDHYPVLMSIELLV</sequence>
<dbReference type="NCBIfam" id="TIGR03395">
    <property type="entry name" value="sphingomy"/>
    <property type="match status" value="1"/>
</dbReference>
<organism evidence="6 7">
    <name type="scientific">Actinomortierella ambigua</name>
    <dbReference type="NCBI Taxonomy" id="1343610"/>
    <lineage>
        <taxon>Eukaryota</taxon>
        <taxon>Fungi</taxon>
        <taxon>Fungi incertae sedis</taxon>
        <taxon>Mucoromycota</taxon>
        <taxon>Mortierellomycotina</taxon>
        <taxon>Mortierellomycetes</taxon>
        <taxon>Mortierellales</taxon>
        <taxon>Mortierellaceae</taxon>
        <taxon>Actinomortierella</taxon>
    </lineage>
</organism>
<evidence type="ECO:0000256" key="2">
    <source>
        <dbReference type="ARBA" id="ARBA00012369"/>
    </source>
</evidence>
<proteinExistence type="inferred from homology"/>
<evidence type="ECO:0000313" key="6">
    <source>
        <dbReference type="EMBL" id="KAG0259165.1"/>
    </source>
</evidence>
<dbReference type="InterPro" id="IPR005135">
    <property type="entry name" value="Endo/exonuclease/phosphatase"/>
</dbReference>
<accession>A0A9P6Q2H5</accession>
<dbReference type="Pfam" id="PF03372">
    <property type="entry name" value="Exo_endo_phos"/>
    <property type="match status" value="1"/>
</dbReference>
<feature type="domain" description="Endonuclease/exonuclease/phosphatase" evidence="5">
    <location>
        <begin position="25"/>
        <end position="308"/>
    </location>
</feature>
<dbReference type="EC" id="3.1.4.12" evidence="2"/>
<dbReference type="Proteomes" id="UP000807716">
    <property type="component" value="Unassembled WGS sequence"/>
</dbReference>
<dbReference type="EMBL" id="JAAAJB010000294">
    <property type="protein sequence ID" value="KAG0259165.1"/>
    <property type="molecule type" value="Genomic_DNA"/>
</dbReference>
<dbReference type="GO" id="GO:0004767">
    <property type="term" value="F:sphingomyelin phosphodiesterase activity"/>
    <property type="evidence" value="ECO:0007669"/>
    <property type="project" value="UniProtKB-EC"/>
</dbReference>
<dbReference type="InterPro" id="IPR036691">
    <property type="entry name" value="Endo/exonu/phosph_ase_sf"/>
</dbReference>
<dbReference type="InterPro" id="IPR017766">
    <property type="entry name" value="Sphingomyelinase/PLipase_C"/>
</dbReference>
<evidence type="ECO:0000313" key="7">
    <source>
        <dbReference type="Proteomes" id="UP000807716"/>
    </source>
</evidence>
<gene>
    <name evidence="6" type="ORF">DFQ27_004207</name>
</gene>
<keyword evidence="3" id="KW-0732">Signal</keyword>
<dbReference type="PANTHER" id="PTHR16320">
    <property type="entry name" value="SPHINGOMYELINASE FAMILY MEMBER"/>
    <property type="match status" value="1"/>
</dbReference>
<dbReference type="SUPFAM" id="SSF56219">
    <property type="entry name" value="DNase I-like"/>
    <property type="match status" value="1"/>
</dbReference>
<comment type="caution">
    <text evidence="6">The sequence shown here is derived from an EMBL/GenBank/DDBJ whole genome shotgun (WGS) entry which is preliminary data.</text>
</comment>
<keyword evidence="4" id="KW-0378">Hydrolase</keyword>
<dbReference type="PANTHER" id="PTHR16320:SF23">
    <property type="entry name" value="SPHINGOMYELINASE C 1"/>
    <property type="match status" value="1"/>
</dbReference>
<name>A0A9P6Q2H5_9FUNG</name>
<comment type="similarity">
    <text evidence="1">Belongs to the neutral sphingomyelinase family.</text>
</comment>
<evidence type="ECO:0000256" key="4">
    <source>
        <dbReference type="ARBA" id="ARBA00022801"/>
    </source>
</evidence>
<dbReference type="GO" id="GO:0005576">
    <property type="term" value="C:extracellular region"/>
    <property type="evidence" value="ECO:0007669"/>
    <property type="project" value="InterPro"/>
</dbReference>
<dbReference type="AlphaFoldDB" id="A0A9P6Q2H5"/>
<evidence type="ECO:0000259" key="5">
    <source>
        <dbReference type="Pfam" id="PF03372"/>
    </source>
</evidence>
<dbReference type="CDD" id="cd09078">
    <property type="entry name" value="nSMase"/>
    <property type="match status" value="1"/>
</dbReference>
<reference evidence="6" key="1">
    <citation type="journal article" date="2020" name="Fungal Divers.">
        <title>Resolving the Mortierellaceae phylogeny through synthesis of multi-gene phylogenetics and phylogenomics.</title>
        <authorList>
            <person name="Vandepol N."/>
            <person name="Liber J."/>
            <person name="Desiro A."/>
            <person name="Na H."/>
            <person name="Kennedy M."/>
            <person name="Barry K."/>
            <person name="Grigoriev I.V."/>
            <person name="Miller A.N."/>
            <person name="O'Donnell K."/>
            <person name="Stajich J.E."/>
            <person name="Bonito G."/>
        </authorList>
    </citation>
    <scope>NUCLEOTIDE SEQUENCE</scope>
    <source>
        <strain evidence="6">BC1065</strain>
    </source>
</reference>
<protein>
    <recommendedName>
        <fullName evidence="2">sphingomyelin phosphodiesterase</fullName>
        <ecNumber evidence="2">3.1.4.12</ecNumber>
    </recommendedName>
</protein>
<evidence type="ECO:0000256" key="1">
    <source>
        <dbReference type="ARBA" id="ARBA00006335"/>
    </source>
</evidence>
<evidence type="ECO:0000256" key="3">
    <source>
        <dbReference type="ARBA" id="ARBA00022729"/>
    </source>
</evidence>